<dbReference type="EMBL" id="BAAASR010000018">
    <property type="protein sequence ID" value="GAA2496938.1"/>
    <property type="molecule type" value="Genomic_DNA"/>
</dbReference>
<comment type="caution">
    <text evidence="2">The sequence shown here is derived from an EMBL/GenBank/DDBJ whole genome shotgun (WGS) entry which is preliminary data.</text>
</comment>
<evidence type="ECO:0000256" key="1">
    <source>
        <dbReference type="SAM" id="SignalP"/>
    </source>
</evidence>
<keyword evidence="3" id="KW-1185">Reference proteome</keyword>
<gene>
    <name evidence="2" type="ORF">GCM10010393_31220</name>
</gene>
<dbReference type="Proteomes" id="UP001499942">
    <property type="component" value="Unassembled WGS sequence"/>
</dbReference>
<organism evidence="2 3">
    <name type="scientific">Streptomyces gobitricini</name>
    <dbReference type="NCBI Taxonomy" id="68211"/>
    <lineage>
        <taxon>Bacteria</taxon>
        <taxon>Bacillati</taxon>
        <taxon>Actinomycetota</taxon>
        <taxon>Actinomycetes</taxon>
        <taxon>Kitasatosporales</taxon>
        <taxon>Streptomycetaceae</taxon>
        <taxon>Streptomyces</taxon>
    </lineage>
</organism>
<feature type="signal peptide" evidence="1">
    <location>
        <begin position="1"/>
        <end position="31"/>
    </location>
</feature>
<proteinExistence type="predicted"/>
<reference evidence="3" key="1">
    <citation type="journal article" date="2019" name="Int. J. Syst. Evol. Microbiol.">
        <title>The Global Catalogue of Microorganisms (GCM) 10K type strain sequencing project: providing services to taxonomists for standard genome sequencing and annotation.</title>
        <authorList>
            <consortium name="The Broad Institute Genomics Platform"/>
            <consortium name="The Broad Institute Genome Sequencing Center for Infectious Disease"/>
            <person name="Wu L."/>
            <person name="Ma J."/>
        </authorList>
    </citation>
    <scope>NUCLEOTIDE SEQUENCE [LARGE SCALE GENOMIC DNA]</scope>
    <source>
        <strain evidence="3">JCM 5062</strain>
    </source>
</reference>
<accession>A0ABP5ZDB9</accession>
<evidence type="ECO:0000313" key="2">
    <source>
        <dbReference type="EMBL" id="GAA2496938.1"/>
    </source>
</evidence>
<protein>
    <submittedName>
        <fullName evidence="2">Uncharacterized protein</fullName>
    </submittedName>
</protein>
<evidence type="ECO:0000313" key="3">
    <source>
        <dbReference type="Proteomes" id="UP001499942"/>
    </source>
</evidence>
<sequence length="117" mass="11998">MRDLKKKAFSALLGGVMAGGLLLVAGSPASAATCPSGAEPVVPGGKAKWTLACSGGTLSVYGWVEDTRRDGKCAKVTAKPSNSSNSFSRTACGKGERTNFDFKFAGTSSARVELSTF</sequence>
<name>A0ABP5ZDB9_9ACTN</name>
<keyword evidence="1" id="KW-0732">Signal</keyword>
<feature type="chain" id="PRO_5045591573" evidence="1">
    <location>
        <begin position="32"/>
        <end position="117"/>
    </location>
</feature>